<dbReference type="RefSeq" id="WP_063113271.1">
    <property type="nucleotide sequence ID" value="NZ_AP024124.1"/>
</dbReference>
<reference evidence="1 2" key="1">
    <citation type="submission" date="2018-08" db="EMBL/GenBank/DDBJ databases">
        <authorList>
            <consortium name="GenomeTrakr network: Whole genome sequencing for foodborne pathogen traceback"/>
        </authorList>
    </citation>
    <scope>NUCLEOTIDE SEQUENCE [LARGE SCALE GENOMIC DNA]</scope>
    <source>
        <strain evidence="1 2">AZ-TG102963</strain>
    </source>
</reference>
<evidence type="ECO:0000313" key="1">
    <source>
        <dbReference type="EMBL" id="EFA9848445.1"/>
    </source>
</evidence>
<proteinExistence type="predicted"/>
<protein>
    <submittedName>
        <fullName evidence="1">Right-handed parallel beta-helix repeat-containing protein</fullName>
    </submittedName>
</protein>
<accession>A0A8S7BLF6</accession>
<sequence>MIDFKGFCVYLKKDFGAKGDGETDDTSSVHDFLNHLAKNGGIGIVEPGVYNSGSYRLNNNNISFSVTGSSPVDCLFKNLSSGSFFTFKRCSGIRIDGISIDCQYTKTRTKMHGLIFVSSANCTVNNCYIYDYLGSGIIAYSDSEEKCKNIIIENCYTQAKTAYQDWQNTSDENKKSKECNGIILADCEYSKIIGCSAENISLFGIELKNHSTWNFVLNCSAKNCKYGFGMGQQTTDDTGCERNIVSNFFAEDCYMGGIIGKAKGNNIKNFIVDFNNVPERLIQNAFRFQLNSAYNSLDNLNVSGISKDRGIVRYESGASNNTVIIVNCKQRSGDYNLIVSEYYDSSLGTAGNYTVLMRSNAARSNIITRASDLAVTGDALSFNKTWYDWDKVEVNNSC</sequence>
<dbReference type="EMBL" id="AASCJS010000052">
    <property type="protein sequence ID" value="EFA9848445.1"/>
    <property type="molecule type" value="Genomic_DNA"/>
</dbReference>
<comment type="caution">
    <text evidence="1">The sequence shown here is derived from an EMBL/GenBank/DDBJ whole genome shotgun (WGS) entry which is preliminary data.</text>
</comment>
<dbReference type="Gene3D" id="2.160.20.10">
    <property type="entry name" value="Single-stranded right-handed beta-helix, Pectin lyase-like"/>
    <property type="match status" value="1"/>
</dbReference>
<name>A0A8S7BLF6_ECOLX</name>
<evidence type="ECO:0000313" key="2">
    <source>
        <dbReference type="Proteomes" id="UP000523388"/>
    </source>
</evidence>
<dbReference type="InterPro" id="IPR012334">
    <property type="entry name" value="Pectin_lyas_fold"/>
</dbReference>
<gene>
    <name evidence="1" type="ORF">C1Q91_004955</name>
</gene>
<dbReference type="Proteomes" id="UP000523388">
    <property type="component" value="Unassembled WGS sequence"/>
</dbReference>
<dbReference type="SUPFAM" id="SSF51126">
    <property type="entry name" value="Pectin lyase-like"/>
    <property type="match status" value="1"/>
</dbReference>
<dbReference type="InterPro" id="IPR011050">
    <property type="entry name" value="Pectin_lyase_fold/virulence"/>
</dbReference>
<organism evidence="1 2">
    <name type="scientific">Escherichia coli</name>
    <dbReference type="NCBI Taxonomy" id="562"/>
    <lineage>
        <taxon>Bacteria</taxon>
        <taxon>Pseudomonadati</taxon>
        <taxon>Pseudomonadota</taxon>
        <taxon>Gammaproteobacteria</taxon>
        <taxon>Enterobacterales</taxon>
        <taxon>Enterobacteriaceae</taxon>
        <taxon>Escherichia</taxon>
    </lineage>
</organism>
<dbReference type="AlphaFoldDB" id="A0A8S7BLF6"/>